<feature type="signal peptide" evidence="1">
    <location>
        <begin position="1"/>
        <end position="19"/>
    </location>
</feature>
<keyword evidence="3" id="KW-1185">Reference proteome</keyword>
<proteinExistence type="predicted"/>
<sequence>MKFTLTTIVLTALTGTTLAHIPGGGLGAAPGKQLEGLNLGAMTGPGATPPPVALSAPIPAASTPAPTPSIPAFSWPISGAVSTPTTLKKKAKRTPFAFTPSSTLPTPSAVPSSSAGVLAKLEKLLY</sequence>
<feature type="chain" id="PRO_5009519508" description="Yeast cell wall synthesis Kre9/Knh1 C-terminal domain-containing protein" evidence="1">
    <location>
        <begin position="20"/>
        <end position="126"/>
    </location>
</feature>
<evidence type="ECO:0000313" key="2">
    <source>
        <dbReference type="EMBL" id="OGE51397.1"/>
    </source>
</evidence>
<protein>
    <recommendedName>
        <fullName evidence="4">Yeast cell wall synthesis Kre9/Knh1 C-terminal domain-containing protein</fullName>
    </recommendedName>
</protein>
<dbReference type="Proteomes" id="UP000177622">
    <property type="component" value="Unassembled WGS sequence"/>
</dbReference>
<dbReference type="RefSeq" id="XP_022486842.1">
    <property type="nucleotide sequence ID" value="XM_022633256.1"/>
</dbReference>
<evidence type="ECO:0000256" key="1">
    <source>
        <dbReference type="SAM" id="SignalP"/>
    </source>
</evidence>
<accession>A0A1F5LE66</accession>
<dbReference type="AlphaFoldDB" id="A0A1F5LE66"/>
<reference evidence="2 3" key="1">
    <citation type="journal article" date="2016" name="Sci. Rep.">
        <title>Penicillium arizonense, a new, genome sequenced fungal species, reveals a high chemical diversity in secreted metabolites.</title>
        <authorList>
            <person name="Grijseels S."/>
            <person name="Nielsen J.C."/>
            <person name="Randelovic M."/>
            <person name="Nielsen J."/>
            <person name="Nielsen K.F."/>
            <person name="Workman M."/>
            <person name="Frisvad J.C."/>
        </authorList>
    </citation>
    <scope>NUCLEOTIDE SEQUENCE [LARGE SCALE GENOMIC DNA]</scope>
    <source>
        <strain evidence="2 3">CBS 141311</strain>
    </source>
</reference>
<organism evidence="2 3">
    <name type="scientific">Penicillium arizonense</name>
    <dbReference type="NCBI Taxonomy" id="1835702"/>
    <lineage>
        <taxon>Eukaryota</taxon>
        <taxon>Fungi</taxon>
        <taxon>Dikarya</taxon>
        <taxon>Ascomycota</taxon>
        <taxon>Pezizomycotina</taxon>
        <taxon>Eurotiomycetes</taxon>
        <taxon>Eurotiomycetidae</taxon>
        <taxon>Eurotiales</taxon>
        <taxon>Aspergillaceae</taxon>
        <taxon>Penicillium</taxon>
    </lineage>
</organism>
<evidence type="ECO:0000313" key="3">
    <source>
        <dbReference type="Proteomes" id="UP000177622"/>
    </source>
</evidence>
<dbReference type="OrthoDB" id="10613562at2759"/>
<dbReference type="GeneID" id="34577990"/>
<comment type="caution">
    <text evidence="2">The sequence shown here is derived from an EMBL/GenBank/DDBJ whole genome shotgun (WGS) entry which is preliminary data.</text>
</comment>
<name>A0A1F5LE66_PENAI</name>
<gene>
    <name evidence="2" type="ORF">PENARI_c013G06933</name>
</gene>
<dbReference type="EMBL" id="LXJU01000013">
    <property type="protein sequence ID" value="OGE51397.1"/>
    <property type="molecule type" value="Genomic_DNA"/>
</dbReference>
<evidence type="ECO:0008006" key="4">
    <source>
        <dbReference type="Google" id="ProtNLM"/>
    </source>
</evidence>
<keyword evidence="1" id="KW-0732">Signal</keyword>